<keyword evidence="2" id="KW-1185">Reference proteome</keyword>
<dbReference type="Pfam" id="PF20935">
    <property type="entry name" value="DUF6847"/>
    <property type="match status" value="1"/>
</dbReference>
<dbReference type="InterPro" id="IPR047741">
    <property type="entry name" value="DIP1984-like"/>
</dbReference>
<dbReference type="Gene3D" id="6.10.320.10">
    <property type="match status" value="1"/>
</dbReference>
<dbReference type="RefSeq" id="WP_345721794.1">
    <property type="nucleotide sequence ID" value="NZ_BAABRU010000006.1"/>
</dbReference>
<evidence type="ECO:0000313" key="2">
    <source>
        <dbReference type="Proteomes" id="UP001428290"/>
    </source>
</evidence>
<gene>
    <name evidence="1" type="ORF">Hgul01_01978</name>
</gene>
<proteinExistence type="predicted"/>
<protein>
    <recommendedName>
        <fullName evidence="3">Septicolysin</fullName>
    </recommendedName>
</protein>
<dbReference type="NCBIfam" id="NF038048">
    <property type="entry name" value="DIP1984_fam"/>
    <property type="match status" value="1"/>
</dbReference>
<evidence type="ECO:0008006" key="3">
    <source>
        <dbReference type="Google" id="ProtNLM"/>
    </source>
</evidence>
<evidence type="ECO:0000313" key="1">
    <source>
        <dbReference type="EMBL" id="GAA5528181.1"/>
    </source>
</evidence>
<accession>A0ABP9WYB1</accession>
<dbReference type="Proteomes" id="UP001428290">
    <property type="component" value="Unassembled WGS sequence"/>
</dbReference>
<dbReference type="CDD" id="cd12208">
    <property type="entry name" value="DIP1984-like"/>
    <property type="match status" value="1"/>
</dbReference>
<dbReference type="EMBL" id="BAABRU010000006">
    <property type="protein sequence ID" value="GAA5528181.1"/>
    <property type="molecule type" value="Genomic_DNA"/>
</dbReference>
<comment type="caution">
    <text evidence="1">The sequence shown here is derived from an EMBL/GenBank/DDBJ whole genome shotgun (WGS) entry which is preliminary data.</text>
</comment>
<reference evidence="1 2" key="1">
    <citation type="submission" date="2024-02" db="EMBL/GenBank/DDBJ databases">
        <title>Herpetosiphon gulosus NBRC 112829.</title>
        <authorList>
            <person name="Ichikawa N."/>
            <person name="Katano-Makiyama Y."/>
            <person name="Hidaka K."/>
        </authorList>
    </citation>
    <scope>NUCLEOTIDE SEQUENCE [LARGE SCALE GENOMIC DNA]</scope>
    <source>
        <strain evidence="1 2">NBRC 112829</strain>
    </source>
</reference>
<sequence length="151" mass="17651">MKLAEALILRADIQRRLEQLRTRVKLSVLIQEGDDPPEDPHELLSEIERLLLQFEDMIVKINHTNSITPFNDQHNLTTVLGQRDVLKLRLSMLKSIAEAASQRHNRYGQAEIRNIVTVDVRQIRQQTDHLARQFRELDTKIQTINWLTELA</sequence>
<organism evidence="1 2">
    <name type="scientific">Herpetosiphon gulosus</name>
    <dbReference type="NCBI Taxonomy" id="1973496"/>
    <lineage>
        <taxon>Bacteria</taxon>
        <taxon>Bacillati</taxon>
        <taxon>Chloroflexota</taxon>
        <taxon>Chloroflexia</taxon>
        <taxon>Herpetosiphonales</taxon>
        <taxon>Herpetosiphonaceae</taxon>
        <taxon>Herpetosiphon</taxon>
    </lineage>
</organism>
<name>A0ABP9WYB1_9CHLR</name>